<feature type="region of interest" description="Disordered" evidence="1">
    <location>
        <begin position="113"/>
        <end position="216"/>
    </location>
</feature>
<dbReference type="KEGG" id="tak:Tharo_3120"/>
<name>A0A2R4BRN1_THAAR</name>
<dbReference type="Proteomes" id="UP000241885">
    <property type="component" value="Chromosome"/>
</dbReference>
<feature type="chain" id="PRO_5015308775" evidence="2">
    <location>
        <begin position="22"/>
        <end position="231"/>
    </location>
</feature>
<feature type="signal peptide" evidence="2">
    <location>
        <begin position="1"/>
        <end position="21"/>
    </location>
</feature>
<keyword evidence="4" id="KW-1185">Reference proteome</keyword>
<evidence type="ECO:0000256" key="2">
    <source>
        <dbReference type="SAM" id="SignalP"/>
    </source>
</evidence>
<dbReference type="RefSeq" id="WP_107222018.1">
    <property type="nucleotide sequence ID" value="NZ_CP028339.1"/>
</dbReference>
<proteinExistence type="predicted"/>
<feature type="compositionally biased region" description="Low complexity" evidence="1">
    <location>
        <begin position="136"/>
        <end position="162"/>
    </location>
</feature>
<protein>
    <submittedName>
        <fullName evidence="3">TolA protein</fullName>
    </submittedName>
</protein>
<feature type="compositionally biased region" description="Basic and acidic residues" evidence="1">
    <location>
        <begin position="163"/>
        <end position="216"/>
    </location>
</feature>
<gene>
    <name evidence="3" type="ORF">Tharo_3120</name>
</gene>
<dbReference type="EMBL" id="CP028339">
    <property type="protein sequence ID" value="AVR90001.1"/>
    <property type="molecule type" value="Genomic_DNA"/>
</dbReference>
<organism evidence="3 4">
    <name type="scientific">Thauera aromatica K172</name>
    <dbReference type="NCBI Taxonomy" id="44139"/>
    <lineage>
        <taxon>Bacteria</taxon>
        <taxon>Pseudomonadati</taxon>
        <taxon>Pseudomonadota</taxon>
        <taxon>Betaproteobacteria</taxon>
        <taxon>Rhodocyclales</taxon>
        <taxon>Zoogloeaceae</taxon>
        <taxon>Thauera</taxon>
    </lineage>
</organism>
<evidence type="ECO:0000313" key="4">
    <source>
        <dbReference type="Proteomes" id="UP000241885"/>
    </source>
</evidence>
<evidence type="ECO:0000313" key="3">
    <source>
        <dbReference type="EMBL" id="AVR90001.1"/>
    </source>
</evidence>
<keyword evidence="2" id="KW-0732">Signal</keyword>
<reference evidence="3 4" key="1">
    <citation type="submission" date="2018-03" db="EMBL/GenBank/DDBJ databases">
        <title>Complete genome sequence of Thauera aromatica, a model organism for studying aromatic compound degradation under denitrifying conditions.</title>
        <authorList>
            <person name="Lo H.-Y."/>
            <person name="Goris T."/>
            <person name="Boll M."/>
            <person name="Mueller J.A."/>
        </authorList>
    </citation>
    <scope>NUCLEOTIDE SEQUENCE [LARGE SCALE GENOMIC DNA]</scope>
    <source>
        <strain evidence="3 4">K172</strain>
    </source>
</reference>
<evidence type="ECO:0000256" key="1">
    <source>
        <dbReference type="SAM" id="MobiDB-lite"/>
    </source>
</evidence>
<sequence length="231" mass="24887">MMLALLIVLAGVAALPDAARAQPTTARPPGDDSARIAELEAEGKALRAQAEATYRAAEAACHERFLVNRCIDLAKKERLDTITRARGLEAEARRLDLAERQRAADAARARAIDAPPAELPPAQVLPVAPDLPQLPATPETPAAEAPAPSASDSAPPETAPDAARIRAEREAASRAAQDETERARAARDAERAAERRQAEDAAAERAAQAERDRARYDERLRKYEEEQAGRK</sequence>
<dbReference type="AlphaFoldDB" id="A0A2R4BRN1"/>
<accession>A0A2R4BRN1</accession>